<evidence type="ECO:0000313" key="2">
    <source>
        <dbReference type="EMBL" id="KAA1238489.1"/>
    </source>
</evidence>
<reference evidence="2 3" key="1">
    <citation type="submission" date="2019-09" db="EMBL/GenBank/DDBJ databases">
        <title>Report of infection by Mycobacterium simiae a patient suffering from pulmonary tuberculosis.</title>
        <authorList>
            <person name="Mohanty P.S."/>
            <person name="Bansal A.K."/>
            <person name="Singh H."/>
            <person name="Sharma S."/>
            <person name="Patil S.A."/>
            <person name="Upadhaya P."/>
            <person name="Singh P.K."/>
            <person name="Kumar D."/>
            <person name="Kumar S."/>
            <person name="Singh R.K."/>
            <person name="Chaudhary B."/>
        </authorList>
    </citation>
    <scope>NUCLEOTIDE SEQUENCE [LARGE SCALE GENOMIC DNA]</scope>
    <source>
        <strain evidence="2 3">JAL-560-SIM</strain>
    </source>
</reference>
<organism evidence="2 3">
    <name type="scientific">Mycobacterium simiae</name>
    <name type="common">Mycobacterium habana</name>
    <dbReference type="NCBI Taxonomy" id="1784"/>
    <lineage>
        <taxon>Bacteria</taxon>
        <taxon>Bacillati</taxon>
        <taxon>Actinomycetota</taxon>
        <taxon>Actinomycetes</taxon>
        <taxon>Mycobacteriales</taxon>
        <taxon>Mycobacteriaceae</taxon>
        <taxon>Mycobacterium</taxon>
        <taxon>Mycobacterium simiae complex</taxon>
    </lineage>
</organism>
<protein>
    <recommendedName>
        <fullName evidence="1">ESX-1 secretion-associated protein EspA/EspE-like domain-containing protein</fullName>
    </recommendedName>
</protein>
<accession>A0A5B1ATT2</accession>
<dbReference type="AlphaFoldDB" id="A0A5B1ATT2"/>
<dbReference type="Pfam" id="PF18879">
    <property type="entry name" value="EspA_EspE"/>
    <property type="match status" value="1"/>
</dbReference>
<sequence>MELTTGFGTPYDGNSLDNGSQHFTTLSEQLKSALPDASWVGSASEAYAGLGTALQNAAASMAELDTQLAALVKDQGEWVTRMRLGFGITKDILVACLLIEMLM</sequence>
<comment type="caution">
    <text evidence="2">The sequence shown here is derived from an EMBL/GenBank/DDBJ whole genome shotgun (WGS) entry which is preliminary data.</text>
</comment>
<dbReference type="Proteomes" id="UP000324701">
    <property type="component" value="Unassembled WGS sequence"/>
</dbReference>
<evidence type="ECO:0000259" key="1">
    <source>
        <dbReference type="Pfam" id="PF18879"/>
    </source>
</evidence>
<keyword evidence="3" id="KW-1185">Reference proteome</keyword>
<evidence type="ECO:0000313" key="3">
    <source>
        <dbReference type="Proteomes" id="UP000324701"/>
    </source>
</evidence>
<dbReference type="EMBL" id="VTZN01000581">
    <property type="protein sequence ID" value="KAA1238489.1"/>
    <property type="molecule type" value="Genomic_DNA"/>
</dbReference>
<name>A0A5B1ATT2_MYCSI</name>
<dbReference type="InterPro" id="IPR043796">
    <property type="entry name" value="ESX-1_EspA/EspE-like"/>
</dbReference>
<proteinExistence type="predicted"/>
<feature type="domain" description="ESX-1 secretion-associated protein EspA/EspE-like" evidence="1">
    <location>
        <begin position="5"/>
        <end position="83"/>
    </location>
</feature>
<dbReference type="RefSeq" id="WP_306439485.1">
    <property type="nucleotide sequence ID" value="NZ_VTZN01000581.1"/>
</dbReference>
<gene>
    <name evidence="2" type="ORF">F0Q45_26970</name>
</gene>
<feature type="non-terminal residue" evidence="2">
    <location>
        <position position="103"/>
    </location>
</feature>